<evidence type="ECO:0000256" key="4">
    <source>
        <dbReference type="ARBA" id="ARBA00022679"/>
    </source>
</evidence>
<feature type="binding site" evidence="7 8">
    <location>
        <position position="122"/>
    </location>
    <ligand>
        <name>S-adenosyl-L-methionine</name>
        <dbReference type="ChEBI" id="CHEBI:59789"/>
    </ligand>
</feature>
<evidence type="ECO:0000313" key="10">
    <source>
        <dbReference type="EMBL" id="GEO36047.1"/>
    </source>
</evidence>
<dbReference type="SMART" id="SM00650">
    <property type="entry name" value="rADc"/>
    <property type="match status" value="1"/>
</dbReference>
<feature type="domain" description="Ribosomal RNA adenine methylase transferase N-terminal" evidence="9">
    <location>
        <begin position="35"/>
        <end position="207"/>
    </location>
</feature>
<dbReference type="InterPro" id="IPR029063">
    <property type="entry name" value="SAM-dependent_MTases_sf"/>
</dbReference>
<feature type="binding site" evidence="7 8">
    <location>
        <position position="77"/>
    </location>
    <ligand>
        <name>S-adenosyl-L-methionine</name>
        <dbReference type="ChEBI" id="CHEBI:59789"/>
    </ligand>
</feature>
<dbReference type="RefSeq" id="WP_044425758.1">
    <property type="nucleotide sequence ID" value="NZ_BJYZ01000001.1"/>
</dbReference>
<comment type="function">
    <text evidence="7">Specifically dimethylates two adjacent adenosines (A1518 and A1519) in the loop of a conserved hairpin near the 3'-end of 16S rRNA in the 30S particle. May play a critical role in biogenesis of 30S subunits.</text>
</comment>
<feature type="binding site" evidence="7 8">
    <location>
        <position position="103"/>
    </location>
    <ligand>
        <name>S-adenosyl-L-methionine</name>
        <dbReference type="ChEBI" id="CHEBI:59789"/>
    </ligand>
</feature>
<evidence type="ECO:0000256" key="5">
    <source>
        <dbReference type="ARBA" id="ARBA00022691"/>
    </source>
</evidence>
<comment type="similarity">
    <text evidence="7">Belongs to the class I-like SAM-binding methyltransferase superfamily. rRNA adenine N(6)-methyltransferase family. RsmA subfamily.</text>
</comment>
<dbReference type="InterPro" id="IPR023165">
    <property type="entry name" value="rRNA_Ade_diMease-like_C"/>
</dbReference>
<dbReference type="PANTHER" id="PTHR11727:SF7">
    <property type="entry name" value="DIMETHYLADENOSINE TRANSFERASE-RELATED"/>
    <property type="match status" value="1"/>
</dbReference>
<keyword evidence="1 7" id="KW-0963">Cytoplasm</keyword>
<dbReference type="PROSITE" id="PS01131">
    <property type="entry name" value="RRNA_A_DIMETH"/>
    <property type="match status" value="1"/>
</dbReference>
<comment type="subcellular location">
    <subcellularLocation>
        <location evidence="7">Cytoplasm</location>
    </subcellularLocation>
</comment>
<keyword evidence="5 7" id="KW-0949">S-adenosyl-L-methionine</keyword>
<feature type="binding site" evidence="7 8">
    <location>
        <position position="55"/>
    </location>
    <ligand>
        <name>S-adenosyl-L-methionine</name>
        <dbReference type="ChEBI" id="CHEBI:59789"/>
    </ligand>
</feature>
<evidence type="ECO:0000256" key="7">
    <source>
        <dbReference type="HAMAP-Rule" id="MF_00607"/>
    </source>
</evidence>
<gene>
    <name evidence="7 10" type="primary">rsmA</name>
    <name evidence="7" type="synonym">ksgA</name>
    <name evidence="10" type="ORF">SAE02_01950</name>
</gene>
<keyword evidence="4 7" id="KW-0808">Transferase</keyword>
<dbReference type="Proteomes" id="UP000321523">
    <property type="component" value="Unassembled WGS sequence"/>
</dbReference>
<evidence type="ECO:0000256" key="1">
    <source>
        <dbReference type="ARBA" id="ARBA00022490"/>
    </source>
</evidence>
<dbReference type="GO" id="GO:0005829">
    <property type="term" value="C:cytosol"/>
    <property type="evidence" value="ECO:0007669"/>
    <property type="project" value="TreeGrafter"/>
</dbReference>
<dbReference type="AlphaFoldDB" id="A0A512DHV3"/>
<proteinExistence type="inferred from homology"/>
<evidence type="ECO:0000313" key="11">
    <source>
        <dbReference type="Proteomes" id="UP000321523"/>
    </source>
</evidence>
<comment type="caution">
    <text evidence="10">The sequence shown here is derived from an EMBL/GenBank/DDBJ whole genome shotgun (WGS) entry which is preliminary data.</text>
</comment>
<dbReference type="PROSITE" id="PS51689">
    <property type="entry name" value="SAM_RNA_A_N6_MT"/>
    <property type="match status" value="1"/>
</dbReference>
<dbReference type="Gene3D" id="3.40.50.150">
    <property type="entry name" value="Vaccinia Virus protein VP39"/>
    <property type="match status" value="1"/>
</dbReference>
<keyword evidence="2 7" id="KW-0698">rRNA processing</keyword>
<comment type="catalytic activity">
    <reaction evidence="7">
        <text>adenosine(1518)/adenosine(1519) in 16S rRNA + 4 S-adenosyl-L-methionine = N(6)-dimethyladenosine(1518)/N(6)-dimethyladenosine(1519) in 16S rRNA + 4 S-adenosyl-L-homocysteine + 4 H(+)</text>
        <dbReference type="Rhea" id="RHEA:19609"/>
        <dbReference type="Rhea" id="RHEA-COMP:10232"/>
        <dbReference type="Rhea" id="RHEA-COMP:10233"/>
        <dbReference type="ChEBI" id="CHEBI:15378"/>
        <dbReference type="ChEBI" id="CHEBI:57856"/>
        <dbReference type="ChEBI" id="CHEBI:59789"/>
        <dbReference type="ChEBI" id="CHEBI:74411"/>
        <dbReference type="ChEBI" id="CHEBI:74493"/>
        <dbReference type="EC" id="2.1.1.182"/>
    </reaction>
</comment>
<accession>A0A512DHV3</accession>
<protein>
    <recommendedName>
        <fullName evidence="7">Ribosomal RNA small subunit methyltransferase A</fullName>
        <ecNumber evidence="7">2.1.1.182</ecNumber>
    </recommendedName>
    <alternativeName>
        <fullName evidence="7">16S rRNA (adenine(1518)-N(6)/adenine(1519)-N(6))-dimethyltransferase</fullName>
    </alternativeName>
    <alternativeName>
        <fullName evidence="7">16S rRNA dimethyladenosine transferase</fullName>
    </alternativeName>
    <alternativeName>
        <fullName evidence="7">16S rRNA dimethylase</fullName>
    </alternativeName>
    <alternativeName>
        <fullName evidence="7">S-adenosylmethionine-6-N', N'-adenosyl(rRNA) dimethyltransferase</fullName>
    </alternativeName>
</protein>
<keyword evidence="3 7" id="KW-0489">Methyltransferase</keyword>
<dbReference type="EC" id="2.1.1.182" evidence="7"/>
<dbReference type="Pfam" id="PF00398">
    <property type="entry name" value="RrnaAD"/>
    <property type="match status" value="1"/>
</dbReference>
<sequence>MSRIDDLPPLREVIARFDLGARKALGQNFLLDLNLTGRIARSAGDLSGVTVIEIGPGPGGLTRALLNSDAAAVVAVERDNRCIVALADLVAAAEGRLRLIEGDALEVDPEAIAPAPRAIVANLPYNVATPLLIGWLKRIEQFRSLTLMFQREVADRLSAKPGSKAYGRLSVISQWRAEVRPLFNLPARAFTPPPKIESTVVQFIPRQAPEPAEFAAMEAVTAAAFGQRRKMLRASLKSLGNSEALIEECGLIPTQRAEEVPVAGFAALARAWRASRA</sequence>
<dbReference type="InterPro" id="IPR020598">
    <property type="entry name" value="rRNA_Ade_methylase_Trfase_N"/>
</dbReference>
<evidence type="ECO:0000256" key="3">
    <source>
        <dbReference type="ARBA" id="ARBA00022603"/>
    </source>
</evidence>
<organism evidence="10 11">
    <name type="scientific">Skermanella aerolata</name>
    <dbReference type="NCBI Taxonomy" id="393310"/>
    <lineage>
        <taxon>Bacteria</taxon>
        <taxon>Pseudomonadati</taxon>
        <taxon>Pseudomonadota</taxon>
        <taxon>Alphaproteobacteria</taxon>
        <taxon>Rhodospirillales</taxon>
        <taxon>Azospirillaceae</taxon>
        <taxon>Skermanella</taxon>
    </lineage>
</organism>
<feature type="binding site" evidence="7 8">
    <location>
        <position position="30"/>
    </location>
    <ligand>
        <name>S-adenosyl-L-methionine</name>
        <dbReference type="ChEBI" id="CHEBI:59789"/>
    </ligand>
</feature>
<evidence type="ECO:0000256" key="8">
    <source>
        <dbReference type="PROSITE-ProRule" id="PRU01026"/>
    </source>
</evidence>
<dbReference type="PANTHER" id="PTHR11727">
    <property type="entry name" value="DIMETHYLADENOSINE TRANSFERASE"/>
    <property type="match status" value="1"/>
</dbReference>
<name>A0A512DHV3_9PROT</name>
<dbReference type="NCBIfam" id="TIGR00755">
    <property type="entry name" value="ksgA"/>
    <property type="match status" value="1"/>
</dbReference>
<dbReference type="InterPro" id="IPR020596">
    <property type="entry name" value="rRNA_Ade_Mease_Trfase_CS"/>
</dbReference>
<dbReference type="CDD" id="cd02440">
    <property type="entry name" value="AdoMet_MTases"/>
    <property type="match status" value="1"/>
</dbReference>
<dbReference type="HAMAP" id="MF_00607">
    <property type="entry name" value="16SrRNA_methyltr_A"/>
    <property type="match status" value="1"/>
</dbReference>
<evidence type="ECO:0000256" key="6">
    <source>
        <dbReference type="ARBA" id="ARBA00022884"/>
    </source>
</evidence>
<dbReference type="SUPFAM" id="SSF53335">
    <property type="entry name" value="S-adenosyl-L-methionine-dependent methyltransferases"/>
    <property type="match status" value="1"/>
</dbReference>
<reference evidence="10 11" key="1">
    <citation type="submission" date="2019-07" db="EMBL/GenBank/DDBJ databases">
        <title>Whole genome shotgun sequence of Skermanella aerolata NBRC 106429.</title>
        <authorList>
            <person name="Hosoyama A."/>
            <person name="Uohara A."/>
            <person name="Ohji S."/>
            <person name="Ichikawa N."/>
        </authorList>
    </citation>
    <scope>NUCLEOTIDE SEQUENCE [LARGE SCALE GENOMIC DNA]</scope>
    <source>
        <strain evidence="10 11">NBRC 106429</strain>
    </source>
</reference>
<evidence type="ECO:0000256" key="2">
    <source>
        <dbReference type="ARBA" id="ARBA00022552"/>
    </source>
</evidence>
<keyword evidence="11" id="KW-1185">Reference proteome</keyword>
<feature type="binding site" evidence="7 8">
    <location>
        <position position="28"/>
    </location>
    <ligand>
        <name>S-adenosyl-L-methionine</name>
        <dbReference type="ChEBI" id="CHEBI:59789"/>
    </ligand>
</feature>
<dbReference type="InterPro" id="IPR011530">
    <property type="entry name" value="rRNA_adenine_dimethylase"/>
</dbReference>
<evidence type="ECO:0000259" key="9">
    <source>
        <dbReference type="SMART" id="SM00650"/>
    </source>
</evidence>
<dbReference type="Gene3D" id="1.10.8.100">
    <property type="entry name" value="Ribosomal RNA adenine dimethylase-like, domain 2"/>
    <property type="match status" value="1"/>
</dbReference>
<dbReference type="GO" id="GO:0052908">
    <property type="term" value="F:16S rRNA (adenine(1518)-N(6)/adenine(1519)-N(6))-dimethyltransferase activity"/>
    <property type="evidence" value="ECO:0007669"/>
    <property type="project" value="UniProtKB-EC"/>
</dbReference>
<dbReference type="GO" id="GO:0003723">
    <property type="term" value="F:RNA binding"/>
    <property type="evidence" value="ECO:0007669"/>
    <property type="project" value="UniProtKB-UniRule"/>
</dbReference>
<dbReference type="EMBL" id="BJYZ01000001">
    <property type="protein sequence ID" value="GEO36047.1"/>
    <property type="molecule type" value="Genomic_DNA"/>
</dbReference>
<dbReference type="OrthoDB" id="9814755at2"/>
<keyword evidence="6 7" id="KW-0694">RNA-binding</keyword>
<dbReference type="InterPro" id="IPR001737">
    <property type="entry name" value="KsgA/Erm"/>
</dbReference>